<protein>
    <recommendedName>
        <fullName evidence="5">SsuA/THI5-like domain-containing protein</fullName>
    </recommendedName>
</protein>
<dbReference type="EMBL" id="BMQA01000064">
    <property type="protein sequence ID" value="GGJ60402.1"/>
    <property type="molecule type" value="Genomic_DNA"/>
</dbReference>
<evidence type="ECO:0000256" key="3">
    <source>
        <dbReference type="ARBA" id="ARBA00022729"/>
    </source>
</evidence>
<reference evidence="6" key="1">
    <citation type="journal article" date="2014" name="Int. J. Syst. Evol. Microbiol.">
        <title>Complete genome sequence of Corynebacterium casei LMG S-19264T (=DSM 44701T), isolated from a smear-ripened cheese.</title>
        <authorList>
            <consortium name="US DOE Joint Genome Institute (JGI-PGF)"/>
            <person name="Walter F."/>
            <person name="Albersmeier A."/>
            <person name="Kalinowski J."/>
            <person name="Ruckert C."/>
        </authorList>
    </citation>
    <scope>NUCLEOTIDE SEQUENCE</scope>
    <source>
        <strain evidence="6">JCM 3086</strain>
    </source>
</reference>
<dbReference type="PROSITE" id="PS51257">
    <property type="entry name" value="PROKAR_LIPOPROTEIN"/>
    <property type="match status" value="1"/>
</dbReference>
<accession>A0A917P3X1</accession>
<name>A0A917P3X1_9ACTN</name>
<evidence type="ECO:0000256" key="2">
    <source>
        <dbReference type="ARBA" id="ARBA00010742"/>
    </source>
</evidence>
<keyword evidence="7" id="KW-1185">Reference proteome</keyword>
<dbReference type="GO" id="GO:0042597">
    <property type="term" value="C:periplasmic space"/>
    <property type="evidence" value="ECO:0007669"/>
    <property type="project" value="UniProtKB-SubCell"/>
</dbReference>
<feature type="domain" description="SsuA/THI5-like" evidence="5">
    <location>
        <begin position="69"/>
        <end position="290"/>
    </location>
</feature>
<dbReference type="AlphaFoldDB" id="A0A917P3X1"/>
<dbReference type="PANTHER" id="PTHR30024:SF47">
    <property type="entry name" value="TAURINE-BINDING PERIPLASMIC PROTEIN"/>
    <property type="match status" value="1"/>
</dbReference>
<sequence length="350" mass="36078">MRRRIALRGSLALLASTMLAVSSCSSESKEATASAHNTKSDSSSSAEAASGCSKMTTLNASLSLGRPMAGILLGEQSGIFAKHCLKVEESDVSSPPTAITAVLGGSADITSVPINNIVTTAEQGVQLRVVGPNLSIPANALSLPPAKVDYVGVYAAKGNTISSAKDLAGMKVGVAGRGTQSEIGVAAAVSADGGDPAKINWAVLDQPTMLQQLQAGKLDAATVTSPFTSQLESLGYQRALSPSLALFKPGANFNVWVTAAKDLDAKHGAMQTFHEAILEVNEYARAHPDEIDQLVADKTKASLAAIKSGPGVSVNDDVVLDRDITPVAGTLLKLGYIKKMPDLTSVIGIR</sequence>
<keyword evidence="3 4" id="KW-0732">Signal</keyword>
<feature type="signal peptide" evidence="4">
    <location>
        <begin position="1"/>
        <end position="20"/>
    </location>
</feature>
<dbReference type="Gene3D" id="3.40.190.10">
    <property type="entry name" value="Periplasmic binding protein-like II"/>
    <property type="match status" value="2"/>
</dbReference>
<dbReference type="InterPro" id="IPR015168">
    <property type="entry name" value="SsuA/THI5"/>
</dbReference>
<evidence type="ECO:0000256" key="4">
    <source>
        <dbReference type="SAM" id="SignalP"/>
    </source>
</evidence>
<proteinExistence type="inferred from homology"/>
<comment type="caution">
    <text evidence="6">The sequence shown here is derived from an EMBL/GenBank/DDBJ whole genome shotgun (WGS) entry which is preliminary data.</text>
</comment>
<evidence type="ECO:0000259" key="5">
    <source>
        <dbReference type="Pfam" id="PF09084"/>
    </source>
</evidence>
<feature type="chain" id="PRO_5039520624" description="SsuA/THI5-like domain-containing protein" evidence="4">
    <location>
        <begin position="21"/>
        <end position="350"/>
    </location>
</feature>
<dbReference type="Proteomes" id="UP000657574">
    <property type="component" value="Unassembled WGS sequence"/>
</dbReference>
<evidence type="ECO:0000313" key="6">
    <source>
        <dbReference type="EMBL" id="GGJ60402.1"/>
    </source>
</evidence>
<dbReference type="PANTHER" id="PTHR30024">
    <property type="entry name" value="ALIPHATIC SULFONATES-BINDING PROTEIN-RELATED"/>
    <property type="match status" value="1"/>
</dbReference>
<comment type="subcellular location">
    <subcellularLocation>
        <location evidence="1">Periplasm</location>
    </subcellularLocation>
</comment>
<evidence type="ECO:0000256" key="1">
    <source>
        <dbReference type="ARBA" id="ARBA00004418"/>
    </source>
</evidence>
<dbReference type="GO" id="GO:0042918">
    <property type="term" value="P:alkanesulfonate transmembrane transport"/>
    <property type="evidence" value="ECO:0007669"/>
    <property type="project" value="TreeGrafter"/>
</dbReference>
<evidence type="ECO:0000313" key="7">
    <source>
        <dbReference type="Proteomes" id="UP000657574"/>
    </source>
</evidence>
<comment type="similarity">
    <text evidence="2">Belongs to the bacterial solute-binding protein SsuA/TauA family.</text>
</comment>
<organism evidence="6 7">
    <name type="scientific">Streptomyces brasiliensis</name>
    <dbReference type="NCBI Taxonomy" id="1954"/>
    <lineage>
        <taxon>Bacteria</taxon>
        <taxon>Bacillati</taxon>
        <taxon>Actinomycetota</taxon>
        <taxon>Actinomycetes</taxon>
        <taxon>Kitasatosporales</taxon>
        <taxon>Streptomycetaceae</taxon>
        <taxon>Streptomyces</taxon>
    </lineage>
</organism>
<dbReference type="Pfam" id="PF09084">
    <property type="entry name" value="NMT1"/>
    <property type="match status" value="1"/>
</dbReference>
<gene>
    <name evidence="6" type="ORF">GCM10010121_083770</name>
</gene>
<dbReference type="SUPFAM" id="SSF53850">
    <property type="entry name" value="Periplasmic binding protein-like II"/>
    <property type="match status" value="1"/>
</dbReference>
<reference evidence="6" key="2">
    <citation type="submission" date="2020-09" db="EMBL/GenBank/DDBJ databases">
        <authorList>
            <person name="Sun Q."/>
            <person name="Ohkuma M."/>
        </authorList>
    </citation>
    <scope>NUCLEOTIDE SEQUENCE</scope>
    <source>
        <strain evidence="6">JCM 3086</strain>
    </source>
</reference>